<feature type="region of interest" description="Disordered" evidence="1">
    <location>
        <begin position="1"/>
        <end position="41"/>
    </location>
</feature>
<evidence type="ECO:0000313" key="2">
    <source>
        <dbReference type="EMBL" id="RMI38775.1"/>
    </source>
</evidence>
<sequence>MSEEAFGEGVRAADDGQPFQPVDGSPEGKGESVPPAEHPPVNQLINVFHSGVEASGANFGFGVEVSRAGSQAASGPMPRERVAALTRHFVEPEPFEGAVTALRRRAVVTLCGPDGSGRLTGAVNLLVRVLGEQAPIVKLSPTKSLRELAGHRFDEGTGYLLPGWFGAFDQEAEHHWEQIQAELFGHGSFLVVTSSEENRRTASTTRIGWSPPGDRGAVVRAHGGGVLADADVEKVVEALPDDMPMASLVEVTGLLAGGRTPEEAISSVLRQAARDQAREWFEKGPTRDEVLDITVLAFLPGLSERRFGQCRELLKAALAETVPEGPAPAAEAGDPPPRPVEEAFPQVRGRQLENPLVRIRQVIVDGRPRRVIELREPEAQRFLFAEMAGRFDEYFWDAVRMWLEGVLIRPELSLHIAAGLARLAASNFDEVEGSYLDPWSRAAGRAEPARSHARQRRLTTVHVLWFMCFDEDLAPVALRVAAGWAAWGGTPGQKYNAIIAFSGVLGRLYPIEAVRNLWRLARNRGAVLGPLAIEGFGGLFLSQDDTDGRVRVIRFLENKIRTLRGDGARIETYGIALRAMLTVYETGDPQGRPLAARLLCERPELAGVMGHTWAALLVNRPVRHAALVALHANLDALPRHTERPELVAQRLGDVLGTALKKDHQDDLVRDFSALAELPADRRDGTHQVTAALFSAIERAQRRRGEEA</sequence>
<comment type="caution">
    <text evidence="2">The sequence shown here is derived from an EMBL/GenBank/DDBJ whole genome shotgun (WGS) entry which is preliminary data.</text>
</comment>
<name>A0A3M2LRM7_9ACTN</name>
<accession>A0A3M2LRM7</accession>
<gene>
    <name evidence="2" type="ORF">EBO15_31770</name>
</gene>
<dbReference type="AlphaFoldDB" id="A0A3M2LRM7"/>
<keyword evidence="3" id="KW-1185">Reference proteome</keyword>
<evidence type="ECO:0000256" key="1">
    <source>
        <dbReference type="SAM" id="MobiDB-lite"/>
    </source>
</evidence>
<reference evidence="2 3" key="1">
    <citation type="submission" date="2018-10" db="EMBL/GenBank/DDBJ databases">
        <title>Isolation from soil.</title>
        <authorList>
            <person name="Hu J."/>
        </authorList>
    </citation>
    <scope>NUCLEOTIDE SEQUENCE [LARGE SCALE GENOMIC DNA]</scope>
    <source>
        <strain evidence="2 3">NEAU-Ht49</strain>
    </source>
</reference>
<dbReference type="RefSeq" id="WP_122198160.1">
    <property type="nucleotide sequence ID" value="NZ_JBHSKC010000006.1"/>
</dbReference>
<organism evidence="2 3">
    <name type="scientific">Actinomadura harenae</name>
    <dbReference type="NCBI Taxonomy" id="2483351"/>
    <lineage>
        <taxon>Bacteria</taxon>
        <taxon>Bacillati</taxon>
        <taxon>Actinomycetota</taxon>
        <taxon>Actinomycetes</taxon>
        <taxon>Streptosporangiales</taxon>
        <taxon>Thermomonosporaceae</taxon>
        <taxon>Actinomadura</taxon>
    </lineage>
</organism>
<protein>
    <submittedName>
        <fullName evidence="2">Uncharacterized protein</fullName>
    </submittedName>
</protein>
<evidence type="ECO:0000313" key="3">
    <source>
        <dbReference type="Proteomes" id="UP000282674"/>
    </source>
</evidence>
<dbReference type="Proteomes" id="UP000282674">
    <property type="component" value="Unassembled WGS sequence"/>
</dbReference>
<dbReference type="OrthoDB" id="3681676at2"/>
<proteinExistence type="predicted"/>
<dbReference type="EMBL" id="RFFG01000079">
    <property type="protein sequence ID" value="RMI38775.1"/>
    <property type="molecule type" value="Genomic_DNA"/>
</dbReference>